<feature type="region of interest" description="Disordered" evidence="6">
    <location>
        <begin position="194"/>
        <end position="229"/>
    </location>
</feature>
<evidence type="ECO:0000256" key="5">
    <source>
        <dbReference type="ARBA" id="ARBA00038359"/>
    </source>
</evidence>
<evidence type="ECO:0000313" key="11">
    <source>
        <dbReference type="Proteomes" id="UP000566819"/>
    </source>
</evidence>
<keyword evidence="4 7" id="KW-0472">Membrane</keyword>
<evidence type="ECO:0000256" key="6">
    <source>
        <dbReference type="SAM" id="MobiDB-lite"/>
    </source>
</evidence>
<feature type="compositionally biased region" description="Basic and acidic residues" evidence="6">
    <location>
        <begin position="211"/>
        <end position="220"/>
    </location>
</feature>
<name>A0A8H4QW65_9HELO</name>
<keyword evidence="11" id="KW-1185">Reference proteome</keyword>
<comment type="caution">
    <text evidence="10">The sequence shown here is derived from an EMBL/GenBank/DDBJ whole genome shotgun (WGS) entry which is preliminary data.</text>
</comment>
<proteinExistence type="inferred from homology"/>
<evidence type="ECO:0000256" key="7">
    <source>
        <dbReference type="SAM" id="Phobius"/>
    </source>
</evidence>
<sequence length="238" mass="26112">MFLYCVIAFLIAFTLASEGTIAFSCTPVRASWDTTLVLTAKCFSKDTFTAIGLFNSYVLFACLPIPMVWTLQVNKRTKITLALILSLGLFACAAAIVKAVLQSKVYSTSDTTRNDTYFIWNSLELYIGILAASLPSLRPLFKNILDTTRNMRTRRTGVSTSGTGMGARHKYYMQEDAIAMNSLPVGAQRSSKYDVQITTSARSVPSDEDLGDRKGGRDSPENLLPMQGITKTVNVTVT</sequence>
<evidence type="ECO:0000256" key="1">
    <source>
        <dbReference type="ARBA" id="ARBA00004141"/>
    </source>
</evidence>
<feature type="transmembrane region" description="Helical" evidence="7">
    <location>
        <begin position="48"/>
        <end position="69"/>
    </location>
</feature>
<feature type="signal peptide" evidence="8">
    <location>
        <begin position="1"/>
        <end position="16"/>
    </location>
</feature>
<feature type="chain" id="PRO_5034292833" description="Rhodopsin domain-containing protein" evidence="8">
    <location>
        <begin position="17"/>
        <end position="238"/>
    </location>
</feature>
<organism evidence="10 11">
    <name type="scientific">Cudoniella acicularis</name>
    <dbReference type="NCBI Taxonomy" id="354080"/>
    <lineage>
        <taxon>Eukaryota</taxon>
        <taxon>Fungi</taxon>
        <taxon>Dikarya</taxon>
        <taxon>Ascomycota</taxon>
        <taxon>Pezizomycotina</taxon>
        <taxon>Leotiomycetes</taxon>
        <taxon>Helotiales</taxon>
        <taxon>Tricladiaceae</taxon>
        <taxon>Cudoniella</taxon>
    </lineage>
</organism>
<comment type="similarity">
    <text evidence="5">Belongs to the SAT4 family.</text>
</comment>
<dbReference type="PANTHER" id="PTHR33048:SF167">
    <property type="entry name" value="INTEGRAL MEMBRANE PROTEIN"/>
    <property type="match status" value="1"/>
</dbReference>
<feature type="transmembrane region" description="Helical" evidence="7">
    <location>
        <begin position="81"/>
        <end position="101"/>
    </location>
</feature>
<dbReference type="Pfam" id="PF20684">
    <property type="entry name" value="Fung_rhodopsin"/>
    <property type="match status" value="1"/>
</dbReference>
<dbReference type="InterPro" id="IPR049326">
    <property type="entry name" value="Rhodopsin_dom_fungi"/>
</dbReference>
<evidence type="ECO:0000256" key="4">
    <source>
        <dbReference type="ARBA" id="ARBA00023136"/>
    </source>
</evidence>
<dbReference type="PANTHER" id="PTHR33048">
    <property type="entry name" value="PTH11-LIKE INTEGRAL MEMBRANE PROTEIN (AFU_ORTHOLOGUE AFUA_5G11245)"/>
    <property type="match status" value="1"/>
</dbReference>
<dbReference type="OrthoDB" id="3897607at2759"/>
<keyword evidence="8" id="KW-0732">Signal</keyword>
<accession>A0A8H4QW65</accession>
<dbReference type="InterPro" id="IPR052337">
    <property type="entry name" value="SAT4-like"/>
</dbReference>
<dbReference type="Proteomes" id="UP000566819">
    <property type="component" value="Unassembled WGS sequence"/>
</dbReference>
<protein>
    <recommendedName>
        <fullName evidence="9">Rhodopsin domain-containing protein</fullName>
    </recommendedName>
</protein>
<evidence type="ECO:0000256" key="8">
    <source>
        <dbReference type="SAM" id="SignalP"/>
    </source>
</evidence>
<comment type="subcellular location">
    <subcellularLocation>
        <location evidence="1">Membrane</location>
        <topology evidence="1">Multi-pass membrane protein</topology>
    </subcellularLocation>
</comment>
<evidence type="ECO:0000256" key="3">
    <source>
        <dbReference type="ARBA" id="ARBA00022989"/>
    </source>
</evidence>
<keyword evidence="3 7" id="KW-1133">Transmembrane helix</keyword>
<dbReference type="AlphaFoldDB" id="A0A8H4QW65"/>
<feature type="domain" description="Rhodopsin" evidence="9">
    <location>
        <begin position="2"/>
        <end position="142"/>
    </location>
</feature>
<feature type="transmembrane region" description="Helical" evidence="7">
    <location>
        <begin position="125"/>
        <end position="145"/>
    </location>
</feature>
<keyword evidence="2 7" id="KW-0812">Transmembrane</keyword>
<evidence type="ECO:0000259" key="9">
    <source>
        <dbReference type="Pfam" id="PF20684"/>
    </source>
</evidence>
<reference evidence="10 11" key="1">
    <citation type="submission" date="2020-03" db="EMBL/GenBank/DDBJ databases">
        <title>Draft Genome Sequence of Cudoniella acicularis.</title>
        <authorList>
            <person name="Buettner E."/>
            <person name="Kellner H."/>
        </authorList>
    </citation>
    <scope>NUCLEOTIDE SEQUENCE [LARGE SCALE GENOMIC DNA]</scope>
    <source>
        <strain evidence="10 11">DSM 108380</strain>
    </source>
</reference>
<evidence type="ECO:0000256" key="2">
    <source>
        <dbReference type="ARBA" id="ARBA00022692"/>
    </source>
</evidence>
<dbReference type="GO" id="GO:0016020">
    <property type="term" value="C:membrane"/>
    <property type="evidence" value="ECO:0007669"/>
    <property type="project" value="UniProtKB-SubCell"/>
</dbReference>
<dbReference type="EMBL" id="JAAMPI010002165">
    <property type="protein sequence ID" value="KAF4617958.1"/>
    <property type="molecule type" value="Genomic_DNA"/>
</dbReference>
<evidence type="ECO:0000313" key="10">
    <source>
        <dbReference type="EMBL" id="KAF4617958.1"/>
    </source>
</evidence>
<gene>
    <name evidence="10" type="ORF">G7Y89_g15024</name>
</gene>